<evidence type="ECO:0000256" key="1">
    <source>
        <dbReference type="SAM" id="Coils"/>
    </source>
</evidence>
<keyword evidence="3" id="KW-1185">Reference proteome</keyword>
<gene>
    <name evidence="2" type="ORF">AC579_895</name>
</gene>
<feature type="coiled-coil region" evidence="1">
    <location>
        <begin position="430"/>
        <end position="609"/>
    </location>
</feature>
<comment type="caution">
    <text evidence="2">The sequence shown here is derived from an EMBL/GenBank/DDBJ whole genome shotgun (WGS) entry which is preliminary data.</text>
</comment>
<dbReference type="Proteomes" id="UP000073492">
    <property type="component" value="Unassembled WGS sequence"/>
</dbReference>
<organism evidence="2 3">
    <name type="scientific">Pseudocercospora musae</name>
    <dbReference type="NCBI Taxonomy" id="113226"/>
    <lineage>
        <taxon>Eukaryota</taxon>
        <taxon>Fungi</taxon>
        <taxon>Dikarya</taxon>
        <taxon>Ascomycota</taxon>
        <taxon>Pezizomycotina</taxon>
        <taxon>Dothideomycetes</taxon>
        <taxon>Dothideomycetidae</taxon>
        <taxon>Mycosphaerellales</taxon>
        <taxon>Mycosphaerellaceae</taxon>
        <taxon>Pseudocercospora</taxon>
    </lineage>
</organism>
<evidence type="ECO:0000313" key="2">
    <source>
        <dbReference type="EMBL" id="KXT16161.1"/>
    </source>
</evidence>
<sequence length="769" mass="87305">MANTYEYTTSIKADPPAQPSKRFRLLRNKNGSSGSGTKAPNTLHVVLQKSMDKAKKAFKKAASLTPGHEQRVTRRENIRGVLIDTMVLKTTLRDEKKKLRATEKIAEGVNAELEAARQARSALQADLEQEKNLATIQKETLNELKIQNIVHTLRLDLETKSSDAWKAEDSKQIKDLEQINEQLTTEYEDKLEQKKAEITNLQCELFELQQKVELVSSKLEAIELKAAEQIEALQDSIKQVELTAEQHVTSLKDEFERENSALAWEVNQAQKSFESERSHVNGLHNELAFVEAENLNIENENIHLRAERDHVDEKLQFASNELKDAKKVISNAVERLYLDNPLVQKNSETTSLSEALGDHIEITNKKVDAARIYQSRAEKDLAKEKIKYRQLVDKTAEQRKEWMAAKKELGDCKGARKQAEYDLVQQGQKLAAANARNGELEMHIDEVEETLQAINARNQELQQQLEEVKQSSNAVSEKNDTLEKDLEEAKEIAEAATQNVNCLEKELGEVKQISQGLKDTSEQLERDLAEARDAATQNANRRDSLTDDVDVKTAELEKRCAQLKQEKLDLQDEQETEECIIANKISKLEQELADKKDQLEEHKVALKDANVWLEEADQQKAHMHEKVLDSIKRADKAIRLQTRADLAYDEVFEEKKILERQIDVDQASFEAEISRLKQTFEGMHVDMRSALDGIEDGLMSGEMNNVHEAVMDLRDILGSRDAVDESLEESMTEQVDNVSVEADESLVIEDSVQDEYSGLSTIEEETCAR</sequence>
<dbReference type="SUPFAM" id="SSF57997">
    <property type="entry name" value="Tropomyosin"/>
    <property type="match status" value="1"/>
</dbReference>
<dbReference type="EMBL" id="LFZO01000043">
    <property type="protein sequence ID" value="KXT16161.1"/>
    <property type="molecule type" value="Genomic_DNA"/>
</dbReference>
<feature type="coiled-coil region" evidence="1">
    <location>
        <begin position="92"/>
        <end position="225"/>
    </location>
</feature>
<feature type="coiled-coil region" evidence="1">
    <location>
        <begin position="252"/>
        <end position="335"/>
    </location>
</feature>
<dbReference type="STRING" id="113226.A0A139IN28"/>
<evidence type="ECO:0000313" key="3">
    <source>
        <dbReference type="Proteomes" id="UP000073492"/>
    </source>
</evidence>
<proteinExistence type="predicted"/>
<protein>
    <submittedName>
        <fullName evidence="2">Uncharacterized protein</fullName>
    </submittedName>
</protein>
<name>A0A139IN28_9PEZI</name>
<accession>A0A139IN28</accession>
<keyword evidence="1" id="KW-0175">Coiled coil</keyword>
<dbReference type="AlphaFoldDB" id="A0A139IN28"/>
<dbReference type="OrthoDB" id="3647871at2759"/>
<reference evidence="2 3" key="1">
    <citation type="submission" date="2015-07" db="EMBL/GenBank/DDBJ databases">
        <title>Comparative genomics of the Sigatoka disease complex on banana suggests a link between parallel evolutionary changes in Pseudocercospora fijiensis and Pseudocercospora eumusae and increased virulence on the banana host.</title>
        <authorList>
            <person name="Chang T.-C."/>
            <person name="Salvucci A."/>
            <person name="Crous P.W."/>
            <person name="Stergiopoulos I."/>
        </authorList>
    </citation>
    <scope>NUCLEOTIDE SEQUENCE [LARGE SCALE GENOMIC DNA]</scope>
    <source>
        <strain evidence="2 3">CBS 116634</strain>
    </source>
</reference>